<dbReference type="AlphaFoldDB" id="A0A383DHX6"/>
<feature type="non-terminal residue" evidence="1">
    <location>
        <position position="236"/>
    </location>
</feature>
<protein>
    <recommendedName>
        <fullName evidence="2">TonB-dependent receptor-like beta-barrel domain-containing protein</fullName>
    </recommendedName>
</protein>
<feature type="non-terminal residue" evidence="1">
    <location>
        <position position="1"/>
    </location>
</feature>
<evidence type="ECO:0008006" key="2">
    <source>
        <dbReference type="Google" id="ProtNLM"/>
    </source>
</evidence>
<proteinExistence type="predicted"/>
<sequence length="236" mass="27631">YNIVIIEDYGALKTGQVGYEENYFSDSPLSDLILGEKLESLSYEEKMLSMSIFPKVMLDYNTIKPGFYFMGNEVLDRFSVFGGASTNKLLDLDLFLLLEYRKFFSTIYTNLFWISRHRDAKDPFLYPRVNGNDVDNIEIYNDLAFNLFSGDIGTRFALGSHKLKIQYNYSNYREHVEQNTFQYFTYNDADSIIWQYGEIGFDYFRGHSVSLIYEMNKRERSYAMNMLPGSGWNIKG</sequence>
<accession>A0A383DHX6</accession>
<name>A0A383DHX6_9ZZZZ</name>
<organism evidence="1">
    <name type="scientific">marine metagenome</name>
    <dbReference type="NCBI Taxonomy" id="408172"/>
    <lineage>
        <taxon>unclassified sequences</taxon>
        <taxon>metagenomes</taxon>
        <taxon>ecological metagenomes</taxon>
    </lineage>
</organism>
<gene>
    <name evidence="1" type="ORF">METZ01_LOCUS496709</name>
</gene>
<dbReference type="EMBL" id="UINC01217311">
    <property type="protein sequence ID" value="SVE43855.1"/>
    <property type="molecule type" value="Genomic_DNA"/>
</dbReference>
<evidence type="ECO:0000313" key="1">
    <source>
        <dbReference type="EMBL" id="SVE43855.1"/>
    </source>
</evidence>
<reference evidence="1" key="1">
    <citation type="submission" date="2018-05" db="EMBL/GenBank/DDBJ databases">
        <authorList>
            <person name="Lanie J.A."/>
            <person name="Ng W.-L."/>
            <person name="Kazmierczak K.M."/>
            <person name="Andrzejewski T.M."/>
            <person name="Davidsen T.M."/>
            <person name="Wayne K.J."/>
            <person name="Tettelin H."/>
            <person name="Glass J.I."/>
            <person name="Rusch D."/>
            <person name="Podicherti R."/>
            <person name="Tsui H.-C.T."/>
            <person name="Winkler M.E."/>
        </authorList>
    </citation>
    <scope>NUCLEOTIDE SEQUENCE</scope>
</reference>